<feature type="compositionally biased region" description="Polar residues" evidence="1">
    <location>
        <begin position="12"/>
        <end position="21"/>
    </location>
</feature>
<keyword evidence="3" id="KW-1185">Reference proteome</keyword>
<gene>
    <name evidence="2" type="ORF">RclHR1_13960004</name>
</gene>
<dbReference type="Proteomes" id="UP000247702">
    <property type="component" value="Unassembled WGS sequence"/>
</dbReference>
<dbReference type="SUPFAM" id="SSF81901">
    <property type="entry name" value="HCP-like"/>
    <property type="match status" value="1"/>
</dbReference>
<dbReference type="PANTHER" id="PTHR43628:SF1">
    <property type="entry name" value="CHITIN SYNTHASE REGULATORY FACTOR 2-RELATED"/>
    <property type="match status" value="1"/>
</dbReference>
<accession>A0A2Z6QR38</accession>
<evidence type="ECO:0000313" key="3">
    <source>
        <dbReference type="Proteomes" id="UP000247702"/>
    </source>
</evidence>
<dbReference type="STRING" id="94130.A0A2Z6QR38"/>
<protein>
    <recommendedName>
        <fullName evidence="4">HCP-like protein</fullName>
    </recommendedName>
</protein>
<comment type="caution">
    <text evidence="2">The sequence shown here is derived from an EMBL/GenBank/DDBJ whole genome shotgun (WGS) entry which is preliminary data.</text>
</comment>
<name>A0A2Z6QR38_9GLOM</name>
<feature type="region of interest" description="Disordered" evidence="1">
    <location>
        <begin position="1"/>
        <end position="21"/>
    </location>
</feature>
<reference evidence="2 3" key="1">
    <citation type="submission" date="2017-11" db="EMBL/GenBank/DDBJ databases">
        <title>The genome of Rhizophagus clarus HR1 reveals common genetic basis of auxotrophy among arbuscular mycorrhizal fungi.</title>
        <authorList>
            <person name="Kobayashi Y."/>
        </authorList>
    </citation>
    <scope>NUCLEOTIDE SEQUENCE [LARGE SCALE GENOMIC DNA]</scope>
    <source>
        <strain evidence="2 3">HR1</strain>
    </source>
</reference>
<dbReference type="EMBL" id="BEXD01000442">
    <property type="protein sequence ID" value="GBB87474.1"/>
    <property type="molecule type" value="Genomic_DNA"/>
</dbReference>
<evidence type="ECO:0000256" key="1">
    <source>
        <dbReference type="SAM" id="MobiDB-lite"/>
    </source>
</evidence>
<sequence>MQAHLNKCLKSPDNTKSQTKNITNKKVLNERINEDEKFKLLLSSNDLSLHLQGSLSNIHYLGYCYQYGIGIEKNEIRANKKKNEIKAFELYKEAAENDHIISIYELGNCYQYVRGTKKNEIKAYESYKEAAEKGHITLIYELGICYQYGKGTEENKIKAFESYNKAAEKGHIISIYLLEKYYQNGIGTEKNEIKAFKLYKEAYEKGHITSIYEHN</sequence>
<dbReference type="InterPro" id="IPR006597">
    <property type="entry name" value="Sel1-like"/>
</dbReference>
<evidence type="ECO:0000313" key="2">
    <source>
        <dbReference type="EMBL" id="GBB87474.1"/>
    </source>
</evidence>
<organism evidence="2 3">
    <name type="scientific">Rhizophagus clarus</name>
    <dbReference type="NCBI Taxonomy" id="94130"/>
    <lineage>
        <taxon>Eukaryota</taxon>
        <taxon>Fungi</taxon>
        <taxon>Fungi incertae sedis</taxon>
        <taxon>Mucoromycota</taxon>
        <taxon>Glomeromycotina</taxon>
        <taxon>Glomeromycetes</taxon>
        <taxon>Glomerales</taxon>
        <taxon>Glomeraceae</taxon>
        <taxon>Rhizophagus</taxon>
    </lineage>
</organism>
<evidence type="ECO:0008006" key="4">
    <source>
        <dbReference type="Google" id="ProtNLM"/>
    </source>
</evidence>
<dbReference type="Gene3D" id="1.25.40.10">
    <property type="entry name" value="Tetratricopeptide repeat domain"/>
    <property type="match status" value="1"/>
</dbReference>
<dbReference type="Pfam" id="PF08238">
    <property type="entry name" value="Sel1"/>
    <property type="match status" value="5"/>
</dbReference>
<proteinExistence type="predicted"/>
<dbReference type="PANTHER" id="PTHR43628">
    <property type="entry name" value="ACTIVATOR OF C KINASE PROTEIN 1-RELATED"/>
    <property type="match status" value="1"/>
</dbReference>
<dbReference type="InterPro" id="IPR011990">
    <property type="entry name" value="TPR-like_helical_dom_sf"/>
</dbReference>
<dbReference type="SMART" id="SM00671">
    <property type="entry name" value="SEL1"/>
    <property type="match status" value="4"/>
</dbReference>
<dbReference type="InterPro" id="IPR052945">
    <property type="entry name" value="Mitotic_Regulator"/>
</dbReference>
<dbReference type="AlphaFoldDB" id="A0A2Z6QR38"/>